<proteinExistence type="predicted"/>
<name>A0A1R2BC70_9CILI</name>
<sequence length="238" mass="28294">MVENLYDLTLLLGVQYVTNQYSDKSNSFLQQFTFRPTPFLKHFPELLKQLKRTYGIKRISLIFQISFYFIKLMLESGVRPGQCLLCDKFLYQVRRHLNEKHDFSEENCNEFCKLFSSAFFHMPIEFKPLRKANSILKPKPQMLKMRKFIENSEINPYRHFYIVKGPLNSMNSKNECVMCIECGQIVSRHRKSEHDRMHRKTENVECLGCGQFIKSKIFANHILQCFNIKTTNPLRLNM</sequence>
<dbReference type="AlphaFoldDB" id="A0A1R2BC70"/>
<comment type="caution">
    <text evidence="1">The sequence shown here is derived from an EMBL/GenBank/DDBJ whole genome shotgun (WGS) entry which is preliminary data.</text>
</comment>
<accession>A0A1R2BC70</accession>
<evidence type="ECO:0000313" key="2">
    <source>
        <dbReference type="Proteomes" id="UP000187209"/>
    </source>
</evidence>
<reference evidence="1 2" key="1">
    <citation type="submission" date="2016-11" db="EMBL/GenBank/DDBJ databases">
        <title>The macronuclear genome of Stentor coeruleus: a giant cell with tiny introns.</title>
        <authorList>
            <person name="Slabodnick M."/>
            <person name="Ruby J.G."/>
            <person name="Reiff S.B."/>
            <person name="Swart E.C."/>
            <person name="Gosai S."/>
            <person name="Prabakaran S."/>
            <person name="Witkowska E."/>
            <person name="Larue G.E."/>
            <person name="Fisher S."/>
            <person name="Freeman R.M."/>
            <person name="Gunawardena J."/>
            <person name="Chu W."/>
            <person name="Stover N.A."/>
            <person name="Gregory B.D."/>
            <person name="Nowacki M."/>
            <person name="Derisi J."/>
            <person name="Roy S.W."/>
            <person name="Marshall W.F."/>
            <person name="Sood P."/>
        </authorList>
    </citation>
    <scope>NUCLEOTIDE SEQUENCE [LARGE SCALE GENOMIC DNA]</scope>
    <source>
        <strain evidence="1">WM001</strain>
    </source>
</reference>
<dbReference type="Proteomes" id="UP000187209">
    <property type="component" value="Unassembled WGS sequence"/>
</dbReference>
<protein>
    <submittedName>
        <fullName evidence="1">Uncharacterized protein</fullName>
    </submittedName>
</protein>
<keyword evidence="2" id="KW-1185">Reference proteome</keyword>
<evidence type="ECO:0000313" key="1">
    <source>
        <dbReference type="EMBL" id="OMJ74369.1"/>
    </source>
</evidence>
<organism evidence="1 2">
    <name type="scientific">Stentor coeruleus</name>
    <dbReference type="NCBI Taxonomy" id="5963"/>
    <lineage>
        <taxon>Eukaryota</taxon>
        <taxon>Sar</taxon>
        <taxon>Alveolata</taxon>
        <taxon>Ciliophora</taxon>
        <taxon>Postciliodesmatophora</taxon>
        <taxon>Heterotrichea</taxon>
        <taxon>Heterotrichida</taxon>
        <taxon>Stentoridae</taxon>
        <taxon>Stentor</taxon>
    </lineage>
</organism>
<gene>
    <name evidence="1" type="ORF">SteCoe_26724</name>
</gene>
<dbReference type="EMBL" id="MPUH01000756">
    <property type="protein sequence ID" value="OMJ74369.1"/>
    <property type="molecule type" value="Genomic_DNA"/>
</dbReference>